<protein>
    <submittedName>
        <fullName evidence="10">C4-dicarboxylate ABC transporter</fullName>
    </submittedName>
</protein>
<dbReference type="OrthoDB" id="958273at2"/>
<evidence type="ECO:0000256" key="2">
    <source>
        <dbReference type="ARBA" id="ARBA00008566"/>
    </source>
</evidence>
<keyword evidence="7 9" id="KW-0472">Membrane</keyword>
<evidence type="ECO:0000256" key="1">
    <source>
        <dbReference type="ARBA" id="ARBA00004651"/>
    </source>
</evidence>
<name>A0A410G1E8_9FLAO</name>
<dbReference type="InterPro" id="IPR038665">
    <property type="entry name" value="Voltage-dep_anion_channel_sf"/>
</dbReference>
<reference evidence="10 11" key="1">
    <citation type="submission" date="2019-01" db="EMBL/GenBank/DDBJ databases">
        <title>Complete genome sequencing of Aequorivita sp. H23M31.</title>
        <authorList>
            <person name="Bae J.-W."/>
        </authorList>
    </citation>
    <scope>NUCLEOTIDE SEQUENCE [LARGE SCALE GENOMIC DNA]</scope>
    <source>
        <strain evidence="10 11">H23M31</strain>
    </source>
</reference>
<feature type="transmembrane region" description="Helical" evidence="9">
    <location>
        <begin position="121"/>
        <end position="145"/>
    </location>
</feature>
<organism evidence="10 11">
    <name type="scientific">Aequorivita ciconiae</name>
    <dbReference type="NCBI Taxonomy" id="2494375"/>
    <lineage>
        <taxon>Bacteria</taxon>
        <taxon>Pseudomonadati</taxon>
        <taxon>Bacteroidota</taxon>
        <taxon>Flavobacteriia</taxon>
        <taxon>Flavobacteriales</taxon>
        <taxon>Flavobacteriaceae</taxon>
        <taxon>Aequorivita</taxon>
    </lineage>
</organism>
<feature type="transmembrane region" description="Helical" evidence="9">
    <location>
        <begin position="96"/>
        <end position="115"/>
    </location>
</feature>
<dbReference type="GO" id="GO:0000319">
    <property type="term" value="F:sulfite transmembrane transporter activity"/>
    <property type="evidence" value="ECO:0007669"/>
    <property type="project" value="TreeGrafter"/>
</dbReference>
<keyword evidence="4" id="KW-1003">Cell membrane</keyword>
<feature type="transmembrane region" description="Helical" evidence="9">
    <location>
        <begin position="326"/>
        <end position="353"/>
    </location>
</feature>
<feature type="transmembrane region" description="Helical" evidence="9">
    <location>
        <begin position="300"/>
        <end position="320"/>
    </location>
</feature>
<dbReference type="CDD" id="cd09319">
    <property type="entry name" value="TDT_like_1"/>
    <property type="match status" value="1"/>
</dbReference>
<dbReference type="EMBL" id="CP034951">
    <property type="protein sequence ID" value="QAA81093.1"/>
    <property type="molecule type" value="Genomic_DNA"/>
</dbReference>
<dbReference type="PANTHER" id="PTHR31686">
    <property type="match status" value="1"/>
</dbReference>
<feature type="compositionally biased region" description="Basic and acidic residues" evidence="8">
    <location>
        <begin position="1"/>
        <end position="14"/>
    </location>
</feature>
<evidence type="ECO:0000256" key="6">
    <source>
        <dbReference type="ARBA" id="ARBA00022989"/>
    </source>
</evidence>
<evidence type="ECO:0000313" key="10">
    <source>
        <dbReference type="EMBL" id="QAA81093.1"/>
    </source>
</evidence>
<keyword evidence="6 9" id="KW-1133">Transmembrane helix</keyword>
<dbReference type="PANTHER" id="PTHR31686:SF1">
    <property type="entry name" value="SULFITE EFFLUX PUMP SSU1"/>
    <property type="match status" value="1"/>
</dbReference>
<evidence type="ECO:0000256" key="9">
    <source>
        <dbReference type="SAM" id="Phobius"/>
    </source>
</evidence>
<dbReference type="GO" id="GO:0005886">
    <property type="term" value="C:plasma membrane"/>
    <property type="evidence" value="ECO:0007669"/>
    <property type="project" value="UniProtKB-SubCell"/>
</dbReference>
<evidence type="ECO:0000256" key="7">
    <source>
        <dbReference type="ARBA" id="ARBA00023136"/>
    </source>
</evidence>
<dbReference type="KEGG" id="aev:EI546_04835"/>
<keyword evidence="11" id="KW-1185">Reference proteome</keyword>
<feature type="transmembrane region" description="Helical" evidence="9">
    <location>
        <begin position="157"/>
        <end position="179"/>
    </location>
</feature>
<feature type="transmembrane region" description="Helical" evidence="9">
    <location>
        <begin position="230"/>
        <end position="257"/>
    </location>
</feature>
<evidence type="ECO:0000256" key="8">
    <source>
        <dbReference type="SAM" id="MobiDB-lite"/>
    </source>
</evidence>
<proteinExistence type="inferred from homology"/>
<dbReference type="Pfam" id="PF03595">
    <property type="entry name" value="SLAC1"/>
    <property type="match status" value="1"/>
</dbReference>
<evidence type="ECO:0000256" key="5">
    <source>
        <dbReference type="ARBA" id="ARBA00022692"/>
    </source>
</evidence>
<feature type="transmembrane region" description="Helical" evidence="9">
    <location>
        <begin position="36"/>
        <end position="56"/>
    </location>
</feature>
<keyword evidence="5 9" id="KW-0812">Transmembrane</keyword>
<accession>A0A410G1E8</accession>
<feature type="transmembrane region" description="Helical" evidence="9">
    <location>
        <begin position="62"/>
        <end position="84"/>
    </location>
</feature>
<dbReference type="AlphaFoldDB" id="A0A410G1E8"/>
<dbReference type="Gene3D" id="1.50.10.150">
    <property type="entry name" value="Voltage-dependent anion channel"/>
    <property type="match status" value="1"/>
</dbReference>
<comment type="similarity">
    <text evidence="2">Belongs to the tellurite-resistance/dicarboxylate transporter (TDT) family.</text>
</comment>
<feature type="transmembrane region" description="Helical" evidence="9">
    <location>
        <begin position="185"/>
        <end position="218"/>
    </location>
</feature>
<comment type="subcellular location">
    <subcellularLocation>
        <location evidence="1">Cell membrane</location>
        <topology evidence="1">Multi-pass membrane protein</topology>
    </subcellularLocation>
</comment>
<dbReference type="InterPro" id="IPR051629">
    <property type="entry name" value="Sulfite_efflux_TDT"/>
</dbReference>
<sequence length="357" mass="40990">MQLDLANRKIEKTRGSLSSPHSRFNKGISTLPPDSFALVMATGIVSIALKAFGNIFLSNLLFYLNIAFYAILCVLFSFQLIHYWKRFRSQFLNLEINMGFLSFVAANCILGSQFTTIFGDFTLGIIFLSIGFLSWFLLLYSLFAIHIEKRYKTSIKAISGTWLLIVVATQAISILSIQLVEHLPIYYEIILLIALLMFLVGCTFYVILITLIVYRLLFFEVRAQKLKTPYWISMGADAITVLAGLTLITMANKWIIINELLPFIKGLTLLFWAIGTWWIPIMVLLGIWRHFIKKIPVKYVSHYWGMVFPLGMYTVCTLKLSQSFELSFLMVIPKAFLIFSLITWIIVFIGMIFKIIR</sequence>
<dbReference type="InterPro" id="IPR004695">
    <property type="entry name" value="SLAC1/Mae1/Ssu1/TehA"/>
</dbReference>
<feature type="region of interest" description="Disordered" evidence="8">
    <location>
        <begin position="1"/>
        <end position="24"/>
    </location>
</feature>
<evidence type="ECO:0000256" key="3">
    <source>
        <dbReference type="ARBA" id="ARBA00022448"/>
    </source>
</evidence>
<gene>
    <name evidence="10" type="ORF">EI546_04835</name>
</gene>
<evidence type="ECO:0000313" key="11">
    <source>
        <dbReference type="Proteomes" id="UP000285517"/>
    </source>
</evidence>
<keyword evidence="3" id="KW-0813">Transport</keyword>
<dbReference type="Proteomes" id="UP000285517">
    <property type="component" value="Chromosome"/>
</dbReference>
<feature type="transmembrane region" description="Helical" evidence="9">
    <location>
        <begin position="269"/>
        <end position="288"/>
    </location>
</feature>
<evidence type="ECO:0000256" key="4">
    <source>
        <dbReference type="ARBA" id="ARBA00022475"/>
    </source>
</evidence>